<evidence type="ECO:0000256" key="2">
    <source>
        <dbReference type="ARBA" id="ARBA00022448"/>
    </source>
</evidence>
<dbReference type="GO" id="GO:0016887">
    <property type="term" value="F:ATP hydrolysis activity"/>
    <property type="evidence" value="ECO:0007669"/>
    <property type="project" value="InterPro"/>
</dbReference>
<dbReference type="GO" id="GO:0008270">
    <property type="term" value="F:zinc ion binding"/>
    <property type="evidence" value="ECO:0007669"/>
    <property type="project" value="UniProtKB-KW"/>
</dbReference>
<dbReference type="Proteomes" id="UP000285060">
    <property type="component" value="Unassembled WGS sequence"/>
</dbReference>
<dbReference type="InterPro" id="IPR011124">
    <property type="entry name" value="Znf_CW"/>
</dbReference>
<feature type="compositionally biased region" description="Polar residues" evidence="11">
    <location>
        <begin position="873"/>
        <end position="884"/>
    </location>
</feature>
<proteinExistence type="predicted"/>
<feature type="transmembrane region" description="Helical" evidence="12">
    <location>
        <begin position="411"/>
        <end position="428"/>
    </location>
</feature>
<evidence type="ECO:0000256" key="1">
    <source>
        <dbReference type="ARBA" id="ARBA00004141"/>
    </source>
</evidence>
<evidence type="ECO:0008006" key="17">
    <source>
        <dbReference type="Google" id="ProtNLM"/>
    </source>
</evidence>
<feature type="region of interest" description="Disordered" evidence="11">
    <location>
        <begin position="1054"/>
        <end position="1132"/>
    </location>
</feature>
<dbReference type="Pfam" id="PF01061">
    <property type="entry name" value="ABC2_membrane"/>
    <property type="match status" value="1"/>
</dbReference>
<keyword evidence="5" id="KW-0547">Nucleotide-binding</keyword>
<evidence type="ECO:0000256" key="3">
    <source>
        <dbReference type="ARBA" id="ARBA00022692"/>
    </source>
</evidence>
<feature type="transmembrane region" description="Helical" evidence="12">
    <location>
        <begin position="448"/>
        <end position="472"/>
    </location>
</feature>
<feature type="transmembrane region" description="Helical" evidence="12">
    <location>
        <begin position="493"/>
        <end position="520"/>
    </location>
</feature>
<dbReference type="EMBL" id="QUSY01000321">
    <property type="protein sequence ID" value="RHY30406.1"/>
    <property type="molecule type" value="Genomic_DNA"/>
</dbReference>
<feature type="transmembrane region" description="Helical" evidence="12">
    <location>
        <begin position="532"/>
        <end position="553"/>
    </location>
</feature>
<evidence type="ECO:0000256" key="12">
    <source>
        <dbReference type="SAM" id="Phobius"/>
    </source>
</evidence>
<keyword evidence="7" id="KW-0862">Zinc</keyword>
<dbReference type="InterPro" id="IPR027417">
    <property type="entry name" value="P-loop_NTPase"/>
</dbReference>
<dbReference type="PANTHER" id="PTHR19241">
    <property type="entry name" value="ATP-BINDING CASSETTE TRANSPORTER"/>
    <property type="match status" value="1"/>
</dbReference>
<keyword evidence="6" id="KW-0863">Zinc-finger</keyword>
<dbReference type="InterPro" id="IPR003593">
    <property type="entry name" value="AAA+_ATPase"/>
</dbReference>
<evidence type="ECO:0000256" key="6">
    <source>
        <dbReference type="ARBA" id="ARBA00022771"/>
    </source>
</evidence>
<dbReference type="VEuPathDB" id="FungiDB:H310_08926"/>
<feature type="transmembrane region" description="Helical" evidence="12">
    <location>
        <begin position="39"/>
        <end position="62"/>
    </location>
</feature>
<evidence type="ECO:0000256" key="8">
    <source>
        <dbReference type="ARBA" id="ARBA00022840"/>
    </source>
</evidence>
<dbReference type="Gene3D" id="3.40.50.300">
    <property type="entry name" value="P-loop containing nucleotide triphosphate hydrolases"/>
    <property type="match status" value="2"/>
</dbReference>
<evidence type="ECO:0000313" key="15">
    <source>
        <dbReference type="EMBL" id="RHY30406.1"/>
    </source>
</evidence>
<feature type="compositionally biased region" description="Low complexity" evidence="11">
    <location>
        <begin position="1054"/>
        <end position="1067"/>
    </location>
</feature>
<keyword evidence="10 12" id="KW-0472">Membrane</keyword>
<dbReference type="VEuPathDB" id="FungiDB:H310_08927"/>
<evidence type="ECO:0000256" key="11">
    <source>
        <dbReference type="SAM" id="MobiDB-lite"/>
    </source>
</evidence>
<comment type="subcellular location">
    <subcellularLocation>
        <location evidence="1">Membrane</location>
        <topology evidence="1">Multi-pass membrane protein</topology>
    </subcellularLocation>
</comment>
<comment type="caution">
    <text evidence="15">The sequence shown here is derived from an EMBL/GenBank/DDBJ whole genome shotgun (WGS) entry which is preliminary data.</text>
</comment>
<keyword evidence="9 12" id="KW-1133">Transmembrane helix</keyword>
<dbReference type="GO" id="GO:0016020">
    <property type="term" value="C:membrane"/>
    <property type="evidence" value="ECO:0007669"/>
    <property type="project" value="UniProtKB-SubCell"/>
</dbReference>
<dbReference type="InterPro" id="IPR013525">
    <property type="entry name" value="ABC2_TM"/>
</dbReference>
<feature type="domain" description="CW-type" evidence="14">
    <location>
        <begin position="922"/>
        <end position="1043"/>
    </location>
</feature>
<dbReference type="Pfam" id="PF07496">
    <property type="entry name" value="zf-CW"/>
    <property type="match status" value="2"/>
</dbReference>
<protein>
    <recommendedName>
        <fullName evidence="17">ABC transporter domain-containing protein</fullName>
    </recommendedName>
</protein>
<dbReference type="AlphaFoldDB" id="A0A3R6Z4Z8"/>
<keyword evidence="2" id="KW-0813">Transport</keyword>
<dbReference type="GO" id="GO:0005524">
    <property type="term" value="F:ATP binding"/>
    <property type="evidence" value="ECO:0007669"/>
    <property type="project" value="UniProtKB-KW"/>
</dbReference>
<dbReference type="InterPro" id="IPR003439">
    <property type="entry name" value="ABC_transporter-like_ATP-bd"/>
</dbReference>
<evidence type="ECO:0000256" key="10">
    <source>
        <dbReference type="ARBA" id="ARBA00023136"/>
    </source>
</evidence>
<keyword evidence="8" id="KW-0067">ATP-binding</keyword>
<keyword evidence="4" id="KW-0479">Metal-binding</keyword>
<evidence type="ECO:0000256" key="4">
    <source>
        <dbReference type="ARBA" id="ARBA00022723"/>
    </source>
</evidence>
<dbReference type="Pfam" id="PF19055">
    <property type="entry name" value="ABC2_membrane_7"/>
    <property type="match status" value="1"/>
</dbReference>
<dbReference type="PROSITE" id="PS51050">
    <property type="entry name" value="ZF_CW"/>
    <property type="match status" value="1"/>
</dbReference>
<accession>A0A3R6Z4Z8</accession>
<dbReference type="PROSITE" id="PS50893">
    <property type="entry name" value="ABC_TRANSPORTER_2"/>
    <property type="match status" value="1"/>
</dbReference>
<sequence length="1132" mass="125149">MINEYTSALPAYDAPHPKLPMRTGDYYVKLYGVPVDTQYVGWAITYLGGLYVGLVGLTAIGYRFVRYRKTHASPAPTAVDPLRLRSMTGANPNVKEIVASAAFAPVMLTVRDVHYSIPMPRKNHQPDKRGATVDLLSGIHGQFAPGTMTALMGTSGAGKSTLLDVLAGRKNSGKIKALEFSAHLRLPGASVDDIKDVIQSTLDILELRRDRGKRISILSNEQSKRVTIGVELVANPSVLFLDEPTSGLDVHAAKVVLDAIYRIARSGRTVICTIHQPSFALFEMFDALVLLRTGGKMVYVGPLNGGKAIVEYLERIPGTRKLLDRENPATYMLDVMAANPSVDFSSVYMASSLCAANDAAISAGCDGSKRAQPSAGGPATSRTKATSYGTQLYYLGLRTARKYWRTREYSVGRVLISIFVAIIFGVLYEHDDGLHFTSQLQSQASLVFVGPLFMGIISVITVLTTTTGLPVVDAERMVFFRERASAMYATFPYALVFALVEVPYVLVNSLVFCGIFYPMVGLKPEAVAFGWFYVYYVLYNLFATYLGQFLVAILPDLRTAVVATGGLNSLISLFAGFFIHKANIPVAWSFMYWLSPLHYTLEGMMCTQYADRWDSIFVGSKGAILARSNTTIANFVMDMFGGGISSDNNVPNVAILVVCIVVIKIGGFLAMHFVSFHPAVSWHRCCGLTFVSVDDWTKEPLVGEKMTVYLLHWDKATQKEPDIFDTTLMKPKDPTTIFRCEPDCVIHYHSTTLTRAQFEREYGMPPRSRGDEILRLRQAMLEKYLTEVEMDRKKRRALNQNDLDEDHNASTVVPAARCIPEMSPLDRLKYVTSLWPSNMPNFPDADDSLRYYGFQVGIYIDANDEKAVKDKNSTTCGDSASPADSSDKNGAADTSQNDSDSSKRDELAAEAQHSPNLPPALPVKEENWVQCDKCQKWRKLPETTAAPSVALLESDLQLIRERKFVHQFGQRLKRMEKALAELKYIDMKEDSGTRKYVVCEECGKKRPLLGGMDPERVPKPFVCWMNRWDEIHASCSAPQGILFDRVTAESMTSTASTGSTMAAPAAGPDKKQSKQGKKQGAKHANRAKAKKKAVPIDEGTKESPPPPPLYSSSDEDGSTRKKPRRDDSSKKK</sequence>
<keyword evidence="16" id="KW-1185">Reference proteome</keyword>
<dbReference type="GO" id="GO:0140359">
    <property type="term" value="F:ABC-type transporter activity"/>
    <property type="evidence" value="ECO:0007669"/>
    <property type="project" value="InterPro"/>
</dbReference>
<keyword evidence="3 12" id="KW-0812">Transmembrane</keyword>
<evidence type="ECO:0000259" key="14">
    <source>
        <dbReference type="PROSITE" id="PS51050"/>
    </source>
</evidence>
<feature type="domain" description="ABC transporter" evidence="13">
    <location>
        <begin position="108"/>
        <end position="318"/>
    </location>
</feature>
<dbReference type="InterPro" id="IPR043926">
    <property type="entry name" value="ABCG_dom"/>
</dbReference>
<dbReference type="SMART" id="SM00382">
    <property type="entry name" value="AAA"/>
    <property type="match status" value="1"/>
</dbReference>
<dbReference type="SUPFAM" id="SSF52540">
    <property type="entry name" value="P-loop containing nucleoside triphosphate hydrolases"/>
    <property type="match status" value="1"/>
</dbReference>
<feature type="transmembrane region" description="Helical" evidence="12">
    <location>
        <begin position="653"/>
        <end position="674"/>
    </location>
</feature>
<evidence type="ECO:0000256" key="5">
    <source>
        <dbReference type="ARBA" id="ARBA00022741"/>
    </source>
</evidence>
<feature type="compositionally biased region" description="Basic residues" evidence="11">
    <location>
        <begin position="1073"/>
        <end position="1093"/>
    </location>
</feature>
<evidence type="ECO:0000259" key="13">
    <source>
        <dbReference type="PROSITE" id="PS50893"/>
    </source>
</evidence>
<reference evidence="15 16" key="1">
    <citation type="submission" date="2018-08" db="EMBL/GenBank/DDBJ databases">
        <title>Aphanomyces genome sequencing and annotation.</title>
        <authorList>
            <person name="Minardi D."/>
            <person name="Oidtmann B."/>
            <person name="Van Der Giezen M."/>
            <person name="Studholme D.J."/>
        </authorList>
    </citation>
    <scope>NUCLEOTIDE SEQUENCE [LARGE SCALE GENOMIC DNA]</scope>
    <source>
        <strain evidence="15 16">NJM0002</strain>
    </source>
</reference>
<gene>
    <name evidence="15" type="ORF">DYB32_007723</name>
</gene>
<evidence type="ECO:0000256" key="7">
    <source>
        <dbReference type="ARBA" id="ARBA00022833"/>
    </source>
</evidence>
<dbReference type="Pfam" id="PF00005">
    <property type="entry name" value="ABC_tran"/>
    <property type="match status" value="1"/>
</dbReference>
<evidence type="ECO:0000256" key="9">
    <source>
        <dbReference type="ARBA" id="ARBA00022989"/>
    </source>
</evidence>
<feature type="transmembrane region" description="Helical" evidence="12">
    <location>
        <begin position="560"/>
        <end position="579"/>
    </location>
</feature>
<name>A0A3R6Z4Z8_9STRA</name>
<dbReference type="Gene3D" id="3.30.40.100">
    <property type="match status" value="2"/>
</dbReference>
<organism evidence="15 16">
    <name type="scientific">Aphanomyces invadans</name>
    <dbReference type="NCBI Taxonomy" id="157072"/>
    <lineage>
        <taxon>Eukaryota</taxon>
        <taxon>Sar</taxon>
        <taxon>Stramenopiles</taxon>
        <taxon>Oomycota</taxon>
        <taxon>Saprolegniomycetes</taxon>
        <taxon>Saprolegniales</taxon>
        <taxon>Verrucalvaceae</taxon>
        <taxon>Aphanomyces</taxon>
    </lineage>
</organism>
<feature type="region of interest" description="Disordered" evidence="11">
    <location>
        <begin position="868"/>
        <end position="922"/>
    </location>
</feature>
<evidence type="ECO:0000313" key="16">
    <source>
        <dbReference type="Proteomes" id="UP000285060"/>
    </source>
</evidence>